<dbReference type="Proteomes" id="UP000799770">
    <property type="component" value="Unassembled WGS sequence"/>
</dbReference>
<proteinExistence type="predicted"/>
<reference evidence="2" key="1">
    <citation type="journal article" date="2020" name="Stud. Mycol.">
        <title>101 Dothideomycetes genomes: a test case for predicting lifestyles and emergence of pathogens.</title>
        <authorList>
            <person name="Haridas S."/>
            <person name="Albert R."/>
            <person name="Binder M."/>
            <person name="Bloem J."/>
            <person name="Labutti K."/>
            <person name="Salamov A."/>
            <person name="Andreopoulos B."/>
            <person name="Baker S."/>
            <person name="Barry K."/>
            <person name="Bills G."/>
            <person name="Bluhm B."/>
            <person name="Cannon C."/>
            <person name="Castanera R."/>
            <person name="Culley D."/>
            <person name="Daum C."/>
            <person name="Ezra D."/>
            <person name="Gonzalez J."/>
            <person name="Henrissat B."/>
            <person name="Kuo A."/>
            <person name="Liang C."/>
            <person name="Lipzen A."/>
            <person name="Lutzoni F."/>
            <person name="Magnuson J."/>
            <person name="Mondo S."/>
            <person name="Nolan M."/>
            <person name="Ohm R."/>
            <person name="Pangilinan J."/>
            <person name="Park H.-J."/>
            <person name="Ramirez L."/>
            <person name="Alfaro M."/>
            <person name="Sun H."/>
            <person name="Tritt A."/>
            <person name="Yoshinaga Y."/>
            <person name="Zwiers L.-H."/>
            <person name="Turgeon B."/>
            <person name="Goodwin S."/>
            <person name="Spatafora J."/>
            <person name="Crous P."/>
            <person name="Grigoriev I."/>
        </authorList>
    </citation>
    <scope>NUCLEOTIDE SEQUENCE</scope>
    <source>
        <strain evidence="2">CBS 627.86</strain>
    </source>
</reference>
<name>A0A6A5YN19_9PLEO</name>
<protein>
    <submittedName>
        <fullName evidence="2">Uncharacterized protein</fullName>
    </submittedName>
</protein>
<evidence type="ECO:0000313" key="2">
    <source>
        <dbReference type="EMBL" id="KAF2107558.1"/>
    </source>
</evidence>
<organism evidence="2 3">
    <name type="scientific">Lophiotrema nucula</name>
    <dbReference type="NCBI Taxonomy" id="690887"/>
    <lineage>
        <taxon>Eukaryota</taxon>
        <taxon>Fungi</taxon>
        <taxon>Dikarya</taxon>
        <taxon>Ascomycota</taxon>
        <taxon>Pezizomycotina</taxon>
        <taxon>Dothideomycetes</taxon>
        <taxon>Pleosporomycetidae</taxon>
        <taxon>Pleosporales</taxon>
        <taxon>Lophiotremataceae</taxon>
        <taxon>Lophiotrema</taxon>
    </lineage>
</organism>
<sequence length="156" mass="17123">MPATAHQRAWKRPPHAGRRTSHWHTKPLSRNMPAERIVAPCSSSTPVCGSIELLGHAVLKVETLRGGDYWMNATGGARAWMSVWQRDALGGVAGEVAGLMPWFRTPRWLGLFEGKIKRAHRLGPALLSWSNLLSTHLRSVDPSLNAHSTTVTACDS</sequence>
<accession>A0A6A5YN19</accession>
<evidence type="ECO:0000313" key="3">
    <source>
        <dbReference type="Proteomes" id="UP000799770"/>
    </source>
</evidence>
<dbReference type="EMBL" id="ML977353">
    <property type="protein sequence ID" value="KAF2107558.1"/>
    <property type="molecule type" value="Genomic_DNA"/>
</dbReference>
<feature type="region of interest" description="Disordered" evidence="1">
    <location>
        <begin position="1"/>
        <end position="29"/>
    </location>
</feature>
<gene>
    <name evidence="2" type="ORF">BDV96DRAFT_606401</name>
</gene>
<feature type="compositionally biased region" description="Basic residues" evidence="1">
    <location>
        <begin position="8"/>
        <end position="27"/>
    </location>
</feature>
<dbReference type="AlphaFoldDB" id="A0A6A5YN19"/>
<keyword evidence="3" id="KW-1185">Reference proteome</keyword>
<evidence type="ECO:0000256" key="1">
    <source>
        <dbReference type="SAM" id="MobiDB-lite"/>
    </source>
</evidence>